<dbReference type="PANTHER" id="PTHR30472:SF1">
    <property type="entry name" value="FE(3+) DICITRATE TRANSPORT SYSTEM PERMEASE PROTEIN FECC-RELATED"/>
    <property type="match status" value="1"/>
</dbReference>
<feature type="transmembrane region" description="Helical" evidence="8">
    <location>
        <begin position="103"/>
        <end position="121"/>
    </location>
</feature>
<feature type="transmembrane region" description="Helical" evidence="8">
    <location>
        <begin position="72"/>
        <end position="91"/>
    </location>
</feature>
<dbReference type="PANTHER" id="PTHR30472">
    <property type="entry name" value="FERRIC ENTEROBACTIN TRANSPORT SYSTEM PERMEASE PROTEIN"/>
    <property type="match status" value="1"/>
</dbReference>
<dbReference type="STRING" id="112413.SAMN05421854_1011081"/>
<dbReference type="FunFam" id="1.10.3470.10:FF:000001">
    <property type="entry name" value="Vitamin B12 ABC transporter permease BtuC"/>
    <property type="match status" value="1"/>
</dbReference>
<dbReference type="RefSeq" id="WP_067577640.1">
    <property type="nucleotide sequence ID" value="NZ_FOWC01000001.1"/>
</dbReference>
<evidence type="ECO:0000256" key="3">
    <source>
        <dbReference type="ARBA" id="ARBA00022448"/>
    </source>
</evidence>
<dbReference type="Gene3D" id="1.10.3470.10">
    <property type="entry name" value="ABC transporter involved in vitamin B12 uptake, BtuC"/>
    <property type="match status" value="1"/>
</dbReference>
<dbReference type="GO" id="GO:0005886">
    <property type="term" value="C:plasma membrane"/>
    <property type="evidence" value="ECO:0007669"/>
    <property type="project" value="UniProtKB-SubCell"/>
</dbReference>
<dbReference type="Proteomes" id="UP000199137">
    <property type="component" value="Unassembled WGS sequence"/>
</dbReference>
<keyword evidence="3" id="KW-0813">Transport</keyword>
<feature type="transmembrane region" description="Helical" evidence="8">
    <location>
        <begin position="13"/>
        <end position="37"/>
    </location>
</feature>
<comment type="similarity">
    <text evidence="2">Belongs to the binding-protein-dependent transport system permease family. FecCD subfamily.</text>
</comment>
<keyword evidence="5 8" id="KW-0812">Transmembrane</keyword>
<evidence type="ECO:0000313" key="12">
    <source>
        <dbReference type="Proteomes" id="UP000470404"/>
    </source>
</evidence>
<keyword evidence="7 8" id="KW-0472">Membrane</keyword>
<dbReference type="EMBL" id="JAAGNC010000081">
    <property type="protein sequence ID" value="NEC56860.1"/>
    <property type="molecule type" value="Genomic_DNA"/>
</dbReference>
<dbReference type="InterPro" id="IPR037294">
    <property type="entry name" value="ABC_BtuC-like"/>
</dbReference>
<dbReference type="CDD" id="cd06550">
    <property type="entry name" value="TM_ABC_iron-siderophores_like"/>
    <property type="match status" value="1"/>
</dbReference>
<feature type="transmembrane region" description="Helical" evidence="8">
    <location>
        <begin position="196"/>
        <end position="217"/>
    </location>
</feature>
<proteinExistence type="inferred from homology"/>
<evidence type="ECO:0000256" key="8">
    <source>
        <dbReference type="SAM" id="Phobius"/>
    </source>
</evidence>
<comment type="subcellular location">
    <subcellularLocation>
        <location evidence="1">Cell membrane</location>
        <topology evidence="1">Multi-pass membrane protein</topology>
    </subcellularLocation>
</comment>
<feature type="transmembrane region" description="Helical" evidence="8">
    <location>
        <begin position="128"/>
        <end position="149"/>
    </location>
</feature>
<reference evidence="9 12" key="2">
    <citation type="submission" date="2020-01" db="EMBL/GenBank/DDBJ databases">
        <title>Insect and environment-associated Actinomycetes.</title>
        <authorList>
            <person name="Currrie C."/>
            <person name="Chevrette M."/>
            <person name="Carlson C."/>
            <person name="Stubbendieck R."/>
            <person name="Wendt-Pienkowski E."/>
        </authorList>
    </citation>
    <scope>NUCLEOTIDE SEQUENCE [LARGE SCALE GENOMIC DNA]</scope>
    <source>
        <strain evidence="9 12">SID8386</strain>
    </source>
</reference>
<keyword evidence="12" id="KW-1185">Reference proteome</keyword>
<evidence type="ECO:0000256" key="2">
    <source>
        <dbReference type="ARBA" id="ARBA00007935"/>
    </source>
</evidence>
<evidence type="ECO:0000256" key="6">
    <source>
        <dbReference type="ARBA" id="ARBA00022989"/>
    </source>
</evidence>
<keyword evidence="4" id="KW-1003">Cell membrane</keyword>
<name>A0A1I5FEL3_9PSEU</name>
<dbReference type="GO" id="GO:0033214">
    <property type="term" value="P:siderophore-iron import into cell"/>
    <property type="evidence" value="ECO:0007669"/>
    <property type="project" value="TreeGrafter"/>
</dbReference>
<dbReference type="Proteomes" id="UP000470404">
    <property type="component" value="Unassembled WGS sequence"/>
</dbReference>
<evidence type="ECO:0000256" key="5">
    <source>
        <dbReference type="ARBA" id="ARBA00022692"/>
    </source>
</evidence>
<sequence>MVLLGERVTSRRWGVRATVLVAALVALAAVVVLSIAFGSNRLPIGSVWHALFSYSGTFDDVVIRDDRLPRTLLGLAVGLGLGLAGALLQAITRNPVADPGLLGINHGAAVAIVLGGAVFSVSSPQQLVWFAFFGALAGTVLVTVIGGSVSPLRLVLAGVAVQAVFVGINQGMQMINTHNLDQMRYWLVGSLVNRSLDSLAGLLPFFLAAVVLAGALARPLNAVALGDDSARGLGANPALTRAAGMIAVGLLSATATAACGPIAFIGLMIPHVVRALVGQDERWVLPLSALLGPVLLLGCDVLGRLLGGSGEIQVGVMTDVIGGIAFVIVARRLKAVRR</sequence>
<dbReference type="OrthoDB" id="9782305at2"/>
<feature type="transmembrane region" description="Helical" evidence="8">
    <location>
        <begin position="312"/>
        <end position="330"/>
    </location>
</feature>
<evidence type="ECO:0000256" key="7">
    <source>
        <dbReference type="ARBA" id="ARBA00023136"/>
    </source>
</evidence>
<keyword evidence="6 8" id="KW-1133">Transmembrane helix</keyword>
<dbReference type="GO" id="GO:0022857">
    <property type="term" value="F:transmembrane transporter activity"/>
    <property type="evidence" value="ECO:0007669"/>
    <property type="project" value="InterPro"/>
</dbReference>
<dbReference type="InterPro" id="IPR000522">
    <property type="entry name" value="ABC_transptr_permease_BtuC"/>
</dbReference>
<accession>A0A1I5FEL3</accession>
<evidence type="ECO:0000313" key="11">
    <source>
        <dbReference type="Proteomes" id="UP000199137"/>
    </source>
</evidence>
<dbReference type="Pfam" id="PF01032">
    <property type="entry name" value="FecCD"/>
    <property type="match status" value="1"/>
</dbReference>
<feature type="transmembrane region" description="Helical" evidence="8">
    <location>
        <begin position="155"/>
        <end position="175"/>
    </location>
</feature>
<organism evidence="10 11">
    <name type="scientific">Amycolatopsis rubida</name>
    <dbReference type="NCBI Taxonomy" id="112413"/>
    <lineage>
        <taxon>Bacteria</taxon>
        <taxon>Bacillati</taxon>
        <taxon>Actinomycetota</taxon>
        <taxon>Actinomycetes</taxon>
        <taxon>Pseudonocardiales</taxon>
        <taxon>Pseudonocardiaceae</taxon>
        <taxon>Amycolatopsis</taxon>
    </lineage>
</organism>
<dbReference type="AlphaFoldDB" id="A0A1I5FEL3"/>
<feature type="transmembrane region" description="Helical" evidence="8">
    <location>
        <begin position="242"/>
        <end position="271"/>
    </location>
</feature>
<evidence type="ECO:0000256" key="4">
    <source>
        <dbReference type="ARBA" id="ARBA00022475"/>
    </source>
</evidence>
<gene>
    <name evidence="9" type="ORF">G3I59_15020</name>
    <name evidence="10" type="ORF">SAMN05421854_1011081</name>
</gene>
<dbReference type="EMBL" id="FOWC01000001">
    <property type="protein sequence ID" value="SFO22184.1"/>
    <property type="molecule type" value="Genomic_DNA"/>
</dbReference>
<protein>
    <submittedName>
        <fullName evidence="9">Iron chelate uptake ABC transporter family permease subunit</fullName>
    </submittedName>
    <submittedName>
        <fullName evidence="10">Iron complex transport system permease protein</fullName>
    </submittedName>
</protein>
<reference evidence="10 11" key="1">
    <citation type="submission" date="2016-10" db="EMBL/GenBank/DDBJ databases">
        <authorList>
            <person name="de Groot N.N."/>
        </authorList>
    </citation>
    <scope>NUCLEOTIDE SEQUENCE [LARGE SCALE GENOMIC DNA]</scope>
    <source>
        <strain evidence="10 11">DSM 44637</strain>
    </source>
</reference>
<evidence type="ECO:0000313" key="9">
    <source>
        <dbReference type="EMBL" id="NEC56860.1"/>
    </source>
</evidence>
<evidence type="ECO:0000256" key="1">
    <source>
        <dbReference type="ARBA" id="ARBA00004651"/>
    </source>
</evidence>
<dbReference type="SUPFAM" id="SSF81345">
    <property type="entry name" value="ABC transporter involved in vitamin B12 uptake, BtuC"/>
    <property type="match status" value="1"/>
</dbReference>
<evidence type="ECO:0000313" key="10">
    <source>
        <dbReference type="EMBL" id="SFO22184.1"/>
    </source>
</evidence>